<reference evidence="3" key="2">
    <citation type="submission" date="2015-01" db="EMBL/GenBank/DDBJ databases">
        <title>Evolutionary Origins and Diversification of the Mycorrhizal Mutualists.</title>
        <authorList>
            <consortium name="DOE Joint Genome Institute"/>
            <consortium name="Mycorrhizal Genomics Consortium"/>
            <person name="Kohler A."/>
            <person name="Kuo A."/>
            <person name="Nagy L.G."/>
            <person name="Floudas D."/>
            <person name="Copeland A."/>
            <person name="Barry K.W."/>
            <person name="Cichocki N."/>
            <person name="Veneault-Fourrey C."/>
            <person name="LaButti K."/>
            <person name="Lindquist E.A."/>
            <person name="Lipzen A."/>
            <person name="Lundell T."/>
            <person name="Morin E."/>
            <person name="Murat C."/>
            <person name="Riley R."/>
            <person name="Ohm R."/>
            <person name="Sun H."/>
            <person name="Tunlid A."/>
            <person name="Henrissat B."/>
            <person name="Grigoriev I.V."/>
            <person name="Hibbett D.S."/>
            <person name="Martin F."/>
        </authorList>
    </citation>
    <scope>NUCLEOTIDE SEQUENCE [LARGE SCALE GENOMIC DNA]</scope>
    <source>
        <strain evidence="3">UH-Slu-Lm8-n1</strain>
    </source>
</reference>
<name>A0A0D0BA20_9AGAM</name>
<evidence type="ECO:0000313" key="2">
    <source>
        <dbReference type="EMBL" id="KIK46544.1"/>
    </source>
</evidence>
<sequence>KPNKQQPFESSFAMRDGPLMIKDIIRSDWQNPEFAFLSACHTIVGDEKSPDESIHLAAAMQFSGFRSVIGSMWSVDDKVAQEVVSAFYGNLVDGSGRLDCTRAAMALHKAVNKLRRNINVPLEQQIVFVHIGV</sequence>
<dbReference type="Proteomes" id="UP000054485">
    <property type="component" value="Unassembled WGS sequence"/>
</dbReference>
<keyword evidence="3" id="KW-1185">Reference proteome</keyword>
<dbReference type="Pfam" id="PF12770">
    <property type="entry name" value="CHAT"/>
    <property type="match status" value="1"/>
</dbReference>
<feature type="non-terminal residue" evidence="2">
    <location>
        <position position="1"/>
    </location>
</feature>
<dbReference type="STRING" id="930992.A0A0D0BA20"/>
<dbReference type="OrthoDB" id="9991317at2759"/>
<feature type="domain" description="CHAT" evidence="1">
    <location>
        <begin position="8"/>
        <end position="116"/>
    </location>
</feature>
<protein>
    <submittedName>
        <fullName evidence="2">Unplaced genomic scaffold CY34scaffold_27, whole genome shotgun sequence</fullName>
    </submittedName>
</protein>
<dbReference type="AlphaFoldDB" id="A0A0D0BA20"/>
<reference evidence="2 3" key="1">
    <citation type="submission" date="2014-04" db="EMBL/GenBank/DDBJ databases">
        <authorList>
            <consortium name="DOE Joint Genome Institute"/>
            <person name="Kuo A."/>
            <person name="Ruytinx J."/>
            <person name="Rineau F."/>
            <person name="Colpaert J."/>
            <person name="Kohler A."/>
            <person name="Nagy L.G."/>
            <person name="Floudas D."/>
            <person name="Copeland A."/>
            <person name="Barry K.W."/>
            <person name="Cichocki N."/>
            <person name="Veneault-Fourrey C."/>
            <person name="LaButti K."/>
            <person name="Lindquist E.A."/>
            <person name="Lipzen A."/>
            <person name="Lundell T."/>
            <person name="Morin E."/>
            <person name="Murat C."/>
            <person name="Sun H."/>
            <person name="Tunlid A."/>
            <person name="Henrissat B."/>
            <person name="Grigoriev I.V."/>
            <person name="Hibbett D.S."/>
            <person name="Martin F."/>
            <person name="Nordberg H.P."/>
            <person name="Cantor M.N."/>
            <person name="Hua S.X."/>
        </authorList>
    </citation>
    <scope>NUCLEOTIDE SEQUENCE [LARGE SCALE GENOMIC DNA]</scope>
    <source>
        <strain evidence="2 3">UH-Slu-Lm8-n1</strain>
    </source>
</reference>
<accession>A0A0D0BA20</accession>
<organism evidence="2 3">
    <name type="scientific">Suillus luteus UH-Slu-Lm8-n1</name>
    <dbReference type="NCBI Taxonomy" id="930992"/>
    <lineage>
        <taxon>Eukaryota</taxon>
        <taxon>Fungi</taxon>
        <taxon>Dikarya</taxon>
        <taxon>Basidiomycota</taxon>
        <taxon>Agaricomycotina</taxon>
        <taxon>Agaricomycetes</taxon>
        <taxon>Agaricomycetidae</taxon>
        <taxon>Boletales</taxon>
        <taxon>Suillineae</taxon>
        <taxon>Suillaceae</taxon>
        <taxon>Suillus</taxon>
    </lineage>
</organism>
<gene>
    <name evidence="2" type="ORF">CY34DRAFT_800396</name>
</gene>
<dbReference type="HOGENOM" id="CLU_001305_1_2_1"/>
<evidence type="ECO:0000313" key="3">
    <source>
        <dbReference type="Proteomes" id="UP000054485"/>
    </source>
</evidence>
<dbReference type="InterPro" id="IPR024983">
    <property type="entry name" value="CHAT_dom"/>
</dbReference>
<dbReference type="InParanoid" id="A0A0D0BA20"/>
<dbReference type="EMBL" id="KN835158">
    <property type="protein sequence ID" value="KIK46544.1"/>
    <property type="molecule type" value="Genomic_DNA"/>
</dbReference>
<evidence type="ECO:0000259" key="1">
    <source>
        <dbReference type="Pfam" id="PF12770"/>
    </source>
</evidence>
<proteinExistence type="predicted"/>